<dbReference type="Pfam" id="PF00496">
    <property type="entry name" value="SBP_bac_5"/>
    <property type="match status" value="1"/>
</dbReference>
<dbReference type="EMBL" id="QRVM01000005">
    <property type="protein sequence ID" value="RGS48596.1"/>
    <property type="molecule type" value="Genomic_DNA"/>
</dbReference>
<gene>
    <name evidence="7" type="ORF">DWV56_03830</name>
    <name evidence="6" type="ORF">DWX92_02380</name>
</gene>
<evidence type="ECO:0000256" key="4">
    <source>
        <dbReference type="SAM" id="SignalP"/>
    </source>
</evidence>
<dbReference type="RefSeq" id="WP_118319191.1">
    <property type="nucleotide sequence ID" value="NZ_CATXSW010000079.1"/>
</dbReference>
<evidence type="ECO:0000256" key="3">
    <source>
        <dbReference type="ARBA" id="ARBA00022729"/>
    </source>
</evidence>
<evidence type="ECO:0000256" key="2">
    <source>
        <dbReference type="ARBA" id="ARBA00022448"/>
    </source>
</evidence>
<feature type="signal peptide" evidence="4">
    <location>
        <begin position="1"/>
        <end position="25"/>
    </location>
</feature>
<dbReference type="PIRSF" id="PIRSF002741">
    <property type="entry name" value="MppA"/>
    <property type="match status" value="1"/>
</dbReference>
<keyword evidence="3 4" id="KW-0732">Signal</keyword>
<dbReference type="Gene3D" id="3.10.105.10">
    <property type="entry name" value="Dipeptide-binding Protein, Domain 3"/>
    <property type="match status" value="1"/>
</dbReference>
<evidence type="ECO:0000313" key="8">
    <source>
        <dbReference type="Proteomes" id="UP000284651"/>
    </source>
</evidence>
<reference evidence="8 9" key="1">
    <citation type="submission" date="2018-08" db="EMBL/GenBank/DDBJ databases">
        <title>A genome reference for cultivated species of the human gut microbiota.</title>
        <authorList>
            <person name="Zou Y."/>
            <person name="Xue W."/>
            <person name="Luo G."/>
        </authorList>
    </citation>
    <scope>NUCLEOTIDE SEQUENCE [LARGE SCALE GENOMIC DNA]</scope>
    <source>
        <strain evidence="7 8">AF10-31</strain>
        <strain evidence="6 9">AF22-10AC</strain>
    </source>
</reference>
<sequence>MNNKIMKSGLAAMMAASLVGCSSSSSDNSNNVLTVGITAQMNGVFSPLYYESAYDAYAINLIYQSMLQYDENEELQPVLAKELPTISDDGKTVTFKLNKGVKFSDGSKLTSSDVKYTFTVLADPSYTGRFSSDVENIEGYKEYHDGDATELSGIETPDDYTVVFHMTQPRIDAVTTFGTRAICSDTQYKYKKGHISKIEKDTSNPIGSGAYKLNKYSKATGASFVRNENFKAKKGEYSIDKVIIKVCSTSTELNELQKGNVDYLPENADPTKIGQVSLDDNLTFNTYPRATEGYVYFNCAQGPTADPAVRKALAYATDRQGFVDSFFSWEKASKEAKKEKLAFVPAVYANPASANLGTYIRGEEALDGLETYEFNEDKANQILDEAGWEMADDGYRYKDGQKLRVRFMIAEGSSSLETLIPMIEKTYKDIGVDLKQTILEFNSLLSKTSDDSALGEWEMSCLAMSFTGVANTDLNSMLKTGDVNNYARLSDSELDSLLDEAMYTTDEAKSTELYKQVMIKENDLLPYLALYGNQNFNLYNKRVKNMKTGPIHNWSQAMDTATLD</sequence>
<dbReference type="Gene3D" id="3.90.76.10">
    <property type="entry name" value="Dipeptide-binding Protein, Domain 1"/>
    <property type="match status" value="1"/>
</dbReference>
<dbReference type="PANTHER" id="PTHR30290:SF9">
    <property type="entry name" value="OLIGOPEPTIDE-BINDING PROTEIN APPA"/>
    <property type="match status" value="1"/>
</dbReference>
<protein>
    <submittedName>
        <fullName evidence="7">ABC transporter substrate-binding protein</fullName>
    </submittedName>
</protein>
<dbReference type="GO" id="GO:0015833">
    <property type="term" value="P:peptide transport"/>
    <property type="evidence" value="ECO:0007669"/>
    <property type="project" value="TreeGrafter"/>
</dbReference>
<feature type="domain" description="Solute-binding protein family 5" evidence="5">
    <location>
        <begin position="74"/>
        <end position="465"/>
    </location>
</feature>
<dbReference type="AlphaFoldDB" id="A0A413CW83"/>
<dbReference type="Proteomes" id="UP000285274">
    <property type="component" value="Unassembled WGS sequence"/>
</dbReference>
<evidence type="ECO:0000259" key="5">
    <source>
        <dbReference type="Pfam" id="PF00496"/>
    </source>
</evidence>
<dbReference type="PANTHER" id="PTHR30290">
    <property type="entry name" value="PERIPLASMIC BINDING COMPONENT OF ABC TRANSPORTER"/>
    <property type="match status" value="1"/>
</dbReference>
<evidence type="ECO:0000313" key="6">
    <source>
        <dbReference type="EMBL" id="RGS48596.1"/>
    </source>
</evidence>
<organism evidence="7 8">
    <name type="scientific">Holdemanella biformis</name>
    <dbReference type="NCBI Taxonomy" id="1735"/>
    <lineage>
        <taxon>Bacteria</taxon>
        <taxon>Bacillati</taxon>
        <taxon>Bacillota</taxon>
        <taxon>Erysipelotrichia</taxon>
        <taxon>Erysipelotrichales</taxon>
        <taxon>Erysipelotrichaceae</taxon>
        <taxon>Holdemanella</taxon>
    </lineage>
</organism>
<dbReference type="EMBL" id="QSAT01000008">
    <property type="protein sequence ID" value="RGW75872.1"/>
    <property type="molecule type" value="Genomic_DNA"/>
</dbReference>
<dbReference type="GO" id="GO:0043190">
    <property type="term" value="C:ATP-binding cassette (ABC) transporter complex"/>
    <property type="evidence" value="ECO:0007669"/>
    <property type="project" value="InterPro"/>
</dbReference>
<evidence type="ECO:0000313" key="9">
    <source>
        <dbReference type="Proteomes" id="UP000285274"/>
    </source>
</evidence>
<accession>A0A413CW83</accession>
<dbReference type="InterPro" id="IPR030678">
    <property type="entry name" value="Peptide/Ni-bd"/>
</dbReference>
<name>A0A413CW83_9FIRM</name>
<proteinExistence type="inferred from homology"/>
<dbReference type="GO" id="GO:1904680">
    <property type="term" value="F:peptide transmembrane transporter activity"/>
    <property type="evidence" value="ECO:0007669"/>
    <property type="project" value="TreeGrafter"/>
</dbReference>
<evidence type="ECO:0000256" key="1">
    <source>
        <dbReference type="ARBA" id="ARBA00005695"/>
    </source>
</evidence>
<dbReference type="InterPro" id="IPR039424">
    <property type="entry name" value="SBP_5"/>
</dbReference>
<dbReference type="Proteomes" id="UP000284651">
    <property type="component" value="Unassembled WGS sequence"/>
</dbReference>
<dbReference type="SUPFAM" id="SSF53850">
    <property type="entry name" value="Periplasmic binding protein-like II"/>
    <property type="match status" value="1"/>
</dbReference>
<dbReference type="CDD" id="cd00995">
    <property type="entry name" value="PBP2_NikA_DppA_OppA_like"/>
    <property type="match status" value="1"/>
</dbReference>
<dbReference type="GO" id="GO:0042597">
    <property type="term" value="C:periplasmic space"/>
    <property type="evidence" value="ECO:0007669"/>
    <property type="project" value="UniProtKB-ARBA"/>
</dbReference>
<dbReference type="InterPro" id="IPR000914">
    <property type="entry name" value="SBP_5_dom"/>
</dbReference>
<keyword evidence="2" id="KW-0813">Transport</keyword>
<comment type="similarity">
    <text evidence="1">Belongs to the bacterial solute-binding protein 5 family.</text>
</comment>
<evidence type="ECO:0000313" key="7">
    <source>
        <dbReference type="EMBL" id="RGW75872.1"/>
    </source>
</evidence>
<comment type="caution">
    <text evidence="7">The sequence shown here is derived from an EMBL/GenBank/DDBJ whole genome shotgun (WGS) entry which is preliminary data.</text>
</comment>
<dbReference type="PROSITE" id="PS51257">
    <property type="entry name" value="PROKAR_LIPOPROTEIN"/>
    <property type="match status" value="1"/>
</dbReference>
<dbReference type="Gene3D" id="3.40.190.10">
    <property type="entry name" value="Periplasmic binding protein-like II"/>
    <property type="match status" value="1"/>
</dbReference>
<feature type="chain" id="PRO_5033818244" evidence="4">
    <location>
        <begin position="26"/>
        <end position="564"/>
    </location>
</feature>